<keyword evidence="3" id="KW-1185">Reference proteome</keyword>
<organism evidence="2 3">
    <name type="scientific">Pseudoroseicyclus tamaricis</name>
    <dbReference type="NCBI Taxonomy" id="2705421"/>
    <lineage>
        <taxon>Bacteria</taxon>
        <taxon>Pseudomonadati</taxon>
        <taxon>Pseudomonadota</taxon>
        <taxon>Alphaproteobacteria</taxon>
        <taxon>Rhodobacterales</taxon>
        <taxon>Paracoccaceae</taxon>
        <taxon>Pseudoroseicyclus</taxon>
    </lineage>
</organism>
<dbReference type="PANTHER" id="PTHR43685">
    <property type="entry name" value="GLYCOSYLTRANSFERASE"/>
    <property type="match status" value="1"/>
</dbReference>
<sequence>MPRFSIIMPCFNAADTLEDTLQSIALQTNTDWELICIDDWSSDCTPRILARAAADPRVRVLINKGKGPSRARNDGVAVARGEIIAFCDADDIWAHDKLERMAEVMDDGRFDGAYARVAFFRGSRSTSQSTVTEEPLSVQVLMGENPVCTMSNLVVRRSAFQLTEGFDTTMVHNEDLEWLIRAVAKGLWIQGIDETLVHYRTSVTGLSSDLQAMEEGRRKALRTAAGFGYEPDPRAEAIHLRYLARRALRVGAPASEALRLAAAGIKESPRGFFSDLRRGSLTALGAVTAPLLPAPVRRALFAS</sequence>
<accession>A0A6B2K285</accession>
<dbReference type="InterPro" id="IPR050834">
    <property type="entry name" value="Glycosyltransf_2"/>
</dbReference>
<comment type="caution">
    <text evidence="2">The sequence shown here is derived from an EMBL/GenBank/DDBJ whole genome shotgun (WGS) entry which is preliminary data.</text>
</comment>
<dbReference type="Pfam" id="PF00535">
    <property type="entry name" value="Glycos_transf_2"/>
    <property type="match status" value="1"/>
</dbReference>
<dbReference type="RefSeq" id="WP_163890949.1">
    <property type="nucleotide sequence ID" value="NZ_JAAFYS010000001.1"/>
</dbReference>
<dbReference type="GO" id="GO:0016740">
    <property type="term" value="F:transferase activity"/>
    <property type="evidence" value="ECO:0007669"/>
    <property type="project" value="UniProtKB-KW"/>
</dbReference>
<evidence type="ECO:0000313" key="3">
    <source>
        <dbReference type="Proteomes" id="UP000474757"/>
    </source>
</evidence>
<feature type="domain" description="Glycosyltransferase 2-like" evidence="1">
    <location>
        <begin position="5"/>
        <end position="160"/>
    </location>
</feature>
<dbReference type="EMBL" id="JAAGAB010000001">
    <property type="protein sequence ID" value="NDV00536.1"/>
    <property type="molecule type" value="Genomic_DNA"/>
</dbReference>
<name>A0A6B2K285_9RHOB</name>
<reference evidence="2 3" key="1">
    <citation type="submission" date="2020-02" db="EMBL/GenBank/DDBJ databases">
        <title>Pseudoroseicyclus tamarix, sp. nov., isolated from offshore sediment of a Tamarix chinensis forest.</title>
        <authorList>
            <person name="Gai Y."/>
        </authorList>
    </citation>
    <scope>NUCLEOTIDE SEQUENCE [LARGE SCALE GENOMIC DNA]</scope>
    <source>
        <strain evidence="2 3">CLL3-39</strain>
    </source>
</reference>
<dbReference type="InterPro" id="IPR029044">
    <property type="entry name" value="Nucleotide-diphossugar_trans"/>
</dbReference>
<evidence type="ECO:0000313" key="2">
    <source>
        <dbReference type="EMBL" id="NDV00536.1"/>
    </source>
</evidence>
<dbReference type="InterPro" id="IPR001173">
    <property type="entry name" value="Glyco_trans_2-like"/>
</dbReference>
<gene>
    <name evidence="2" type="ORF">GZA08_06085</name>
</gene>
<dbReference type="Proteomes" id="UP000474757">
    <property type="component" value="Unassembled WGS sequence"/>
</dbReference>
<proteinExistence type="predicted"/>
<keyword evidence="2" id="KW-0808">Transferase</keyword>
<dbReference type="Gene3D" id="3.90.550.10">
    <property type="entry name" value="Spore Coat Polysaccharide Biosynthesis Protein SpsA, Chain A"/>
    <property type="match status" value="1"/>
</dbReference>
<dbReference type="AlphaFoldDB" id="A0A6B2K285"/>
<dbReference type="PANTHER" id="PTHR43685:SF2">
    <property type="entry name" value="GLYCOSYLTRANSFERASE 2-LIKE DOMAIN-CONTAINING PROTEIN"/>
    <property type="match status" value="1"/>
</dbReference>
<dbReference type="CDD" id="cd00761">
    <property type="entry name" value="Glyco_tranf_GTA_type"/>
    <property type="match status" value="1"/>
</dbReference>
<evidence type="ECO:0000259" key="1">
    <source>
        <dbReference type="Pfam" id="PF00535"/>
    </source>
</evidence>
<protein>
    <submittedName>
        <fullName evidence="2">Glycosyltransferase family 2 protein</fullName>
    </submittedName>
</protein>
<dbReference type="SUPFAM" id="SSF53448">
    <property type="entry name" value="Nucleotide-diphospho-sugar transferases"/>
    <property type="match status" value="1"/>
</dbReference>